<keyword evidence="14" id="KW-0449">Lipoprotein</keyword>
<comment type="subcellular location">
    <subcellularLocation>
        <location evidence="1">Cell membrane</location>
        <topology evidence="1">Lipid-anchor</topology>
        <topology evidence="1">GPI-anchor</topology>
    </subcellularLocation>
    <subcellularLocation>
        <location evidence="2">Secreted</location>
    </subcellularLocation>
</comment>
<dbReference type="Proteomes" id="UP000248961">
    <property type="component" value="Unassembled WGS sequence"/>
</dbReference>
<dbReference type="PANTHER" id="PTHR37928">
    <property type="entry name" value="CFEM DOMAIN PROTEIN (AFU_ORTHOLOGUE AFUA_6G14090)"/>
    <property type="match status" value="1"/>
</dbReference>
<dbReference type="SMART" id="SM00747">
    <property type="entry name" value="CFEM"/>
    <property type="match status" value="1"/>
</dbReference>
<keyword evidence="4" id="KW-1003">Cell membrane</keyword>
<dbReference type="GO" id="GO:0098552">
    <property type="term" value="C:side of membrane"/>
    <property type="evidence" value="ECO:0007669"/>
    <property type="project" value="UniProtKB-KW"/>
</dbReference>
<dbReference type="PROSITE" id="PS52012">
    <property type="entry name" value="CFEM"/>
    <property type="match status" value="1"/>
</dbReference>
<comment type="similarity">
    <text evidence="3">Belongs to the RBT5 family.</text>
</comment>
<keyword evidence="10 15" id="KW-0408">Iron</keyword>
<dbReference type="RefSeq" id="XP_025548618.1">
    <property type="nucleotide sequence ID" value="XM_025695676.1"/>
</dbReference>
<evidence type="ECO:0000256" key="11">
    <source>
        <dbReference type="ARBA" id="ARBA00023136"/>
    </source>
</evidence>
<keyword evidence="8 15" id="KW-0479">Metal-binding</keyword>
<comment type="caution">
    <text evidence="15">Lacks conserved residue(s) required for the propagation of feature annotation.</text>
</comment>
<evidence type="ECO:0000256" key="1">
    <source>
        <dbReference type="ARBA" id="ARBA00004609"/>
    </source>
</evidence>
<dbReference type="Pfam" id="PF05730">
    <property type="entry name" value="CFEM"/>
    <property type="match status" value="1"/>
</dbReference>
<dbReference type="AlphaFoldDB" id="A0A395HTC2"/>
<keyword evidence="13" id="KW-0325">Glycoprotein</keyword>
<dbReference type="OrthoDB" id="3065412at2759"/>
<evidence type="ECO:0000313" key="18">
    <source>
        <dbReference type="EMBL" id="RAL09464.1"/>
    </source>
</evidence>
<keyword evidence="11" id="KW-0472">Membrane</keyword>
<evidence type="ECO:0000256" key="13">
    <source>
        <dbReference type="ARBA" id="ARBA00023180"/>
    </source>
</evidence>
<keyword evidence="9 16" id="KW-0732">Signal</keyword>
<name>A0A395HTC2_ASPHC</name>
<feature type="chain" id="PRO_5017269365" description="CFEM domain-containing protein" evidence="16">
    <location>
        <begin position="20"/>
        <end position="186"/>
    </location>
</feature>
<proteinExistence type="inferred from homology"/>
<dbReference type="STRING" id="1450537.A0A395HTC2"/>
<dbReference type="GO" id="GO:0005576">
    <property type="term" value="C:extracellular region"/>
    <property type="evidence" value="ECO:0007669"/>
    <property type="project" value="UniProtKB-SubCell"/>
</dbReference>
<feature type="binding site" description="axial binding residue" evidence="15">
    <location>
        <position position="45"/>
    </location>
    <ligand>
        <name>heme</name>
        <dbReference type="ChEBI" id="CHEBI:30413"/>
    </ligand>
    <ligandPart>
        <name>Fe</name>
        <dbReference type="ChEBI" id="CHEBI:18248"/>
    </ligandPart>
</feature>
<dbReference type="InterPro" id="IPR008427">
    <property type="entry name" value="Extracellular_membr_CFEM_dom"/>
</dbReference>
<evidence type="ECO:0000256" key="15">
    <source>
        <dbReference type="PROSITE-ProRule" id="PRU01356"/>
    </source>
</evidence>
<keyword evidence="5" id="KW-0964">Secreted</keyword>
<evidence type="ECO:0000256" key="12">
    <source>
        <dbReference type="ARBA" id="ARBA00023157"/>
    </source>
</evidence>
<keyword evidence="6 15" id="KW-0349">Heme</keyword>
<accession>A0A395HTC2</accession>
<evidence type="ECO:0000256" key="4">
    <source>
        <dbReference type="ARBA" id="ARBA00022475"/>
    </source>
</evidence>
<dbReference type="InterPro" id="IPR051735">
    <property type="entry name" value="CFEM_domain"/>
</dbReference>
<feature type="disulfide bond" evidence="15">
    <location>
        <begin position="50"/>
        <end position="83"/>
    </location>
</feature>
<evidence type="ECO:0000256" key="7">
    <source>
        <dbReference type="ARBA" id="ARBA00022622"/>
    </source>
</evidence>
<dbReference type="EMBL" id="KZ824303">
    <property type="protein sequence ID" value="RAL09464.1"/>
    <property type="molecule type" value="Genomic_DNA"/>
</dbReference>
<protein>
    <recommendedName>
        <fullName evidence="17">CFEM domain-containing protein</fullName>
    </recommendedName>
</protein>
<evidence type="ECO:0000256" key="2">
    <source>
        <dbReference type="ARBA" id="ARBA00004613"/>
    </source>
</evidence>
<sequence>MKFYNTAIAFLSALASVVAQGMDSLPPCARECATGAIPKTCQLIDVGCICGTKSFISDMSCCVAKSCSPEDEKAALAFAVQLCSGAGVTGLPSSASCANSITSTNATSASVTSFTATAPGKSTASATTTLTGTNTQSASGNIQATTATKTSVGSSSTATGAGVSLLPGADTSLFAVMGVALLAFLA</sequence>
<gene>
    <name evidence="18" type="ORF">BO97DRAFT_407621</name>
</gene>
<dbReference type="PANTHER" id="PTHR37928:SF2">
    <property type="entry name" value="GPI ANCHORED CFEM DOMAIN PROTEIN (AFU_ORTHOLOGUE AFUA_6G10580)"/>
    <property type="match status" value="1"/>
</dbReference>
<dbReference type="GO" id="GO:0046872">
    <property type="term" value="F:metal ion binding"/>
    <property type="evidence" value="ECO:0007669"/>
    <property type="project" value="UniProtKB-UniRule"/>
</dbReference>
<evidence type="ECO:0000313" key="19">
    <source>
        <dbReference type="Proteomes" id="UP000248961"/>
    </source>
</evidence>
<keyword evidence="12 15" id="KW-1015">Disulfide bond</keyword>
<evidence type="ECO:0000256" key="3">
    <source>
        <dbReference type="ARBA" id="ARBA00010031"/>
    </source>
</evidence>
<evidence type="ECO:0000256" key="16">
    <source>
        <dbReference type="SAM" id="SignalP"/>
    </source>
</evidence>
<keyword evidence="7" id="KW-0336">GPI-anchor</keyword>
<reference evidence="18 19" key="1">
    <citation type="submission" date="2018-02" db="EMBL/GenBank/DDBJ databases">
        <title>The genomes of Aspergillus section Nigri reveals drivers in fungal speciation.</title>
        <authorList>
            <consortium name="DOE Joint Genome Institute"/>
            <person name="Vesth T.C."/>
            <person name="Nybo J."/>
            <person name="Theobald S."/>
            <person name="Brandl J."/>
            <person name="Frisvad J.C."/>
            <person name="Nielsen K.F."/>
            <person name="Lyhne E.K."/>
            <person name="Kogle M.E."/>
            <person name="Kuo A."/>
            <person name="Riley R."/>
            <person name="Clum A."/>
            <person name="Nolan M."/>
            <person name="Lipzen A."/>
            <person name="Salamov A."/>
            <person name="Henrissat B."/>
            <person name="Wiebenga A."/>
            <person name="De vries R.P."/>
            <person name="Grigoriev I.V."/>
            <person name="Mortensen U.H."/>
            <person name="Andersen M.R."/>
            <person name="Baker S.E."/>
        </authorList>
    </citation>
    <scope>NUCLEOTIDE SEQUENCE [LARGE SCALE GENOMIC DNA]</scope>
    <source>
        <strain evidence="18 19">CBS 101889</strain>
    </source>
</reference>
<evidence type="ECO:0000256" key="14">
    <source>
        <dbReference type="ARBA" id="ARBA00023288"/>
    </source>
</evidence>
<evidence type="ECO:0000256" key="10">
    <source>
        <dbReference type="ARBA" id="ARBA00023004"/>
    </source>
</evidence>
<evidence type="ECO:0000256" key="6">
    <source>
        <dbReference type="ARBA" id="ARBA00022617"/>
    </source>
</evidence>
<evidence type="ECO:0000256" key="9">
    <source>
        <dbReference type="ARBA" id="ARBA00022729"/>
    </source>
</evidence>
<keyword evidence="19" id="KW-1185">Reference proteome</keyword>
<dbReference type="GeneID" id="37199965"/>
<dbReference type="GO" id="GO:0005886">
    <property type="term" value="C:plasma membrane"/>
    <property type="evidence" value="ECO:0007669"/>
    <property type="project" value="UniProtKB-SubCell"/>
</dbReference>
<evidence type="ECO:0000259" key="17">
    <source>
        <dbReference type="PROSITE" id="PS52012"/>
    </source>
</evidence>
<evidence type="ECO:0000256" key="5">
    <source>
        <dbReference type="ARBA" id="ARBA00022525"/>
    </source>
</evidence>
<feature type="disulfide bond" evidence="15">
    <location>
        <begin position="41"/>
        <end position="48"/>
    </location>
</feature>
<dbReference type="VEuPathDB" id="FungiDB:BO97DRAFT_407621"/>
<feature type="domain" description="CFEM" evidence="17">
    <location>
        <begin position="1"/>
        <end position="111"/>
    </location>
</feature>
<evidence type="ECO:0000256" key="8">
    <source>
        <dbReference type="ARBA" id="ARBA00022723"/>
    </source>
</evidence>
<feature type="signal peptide" evidence="16">
    <location>
        <begin position="1"/>
        <end position="19"/>
    </location>
</feature>
<organism evidence="18 19">
    <name type="scientific">Aspergillus homomorphus (strain CBS 101889)</name>
    <dbReference type="NCBI Taxonomy" id="1450537"/>
    <lineage>
        <taxon>Eukaryota</taxon>
        <taxon>Fungi</taxon>
        <taxon>Dikarya</taxon>
        <taxon>Ascomycota</taxon>
        <taxon>Pezizomycotina</taxon>
        <taxon>Eurotiomycetes</taxon>
        <taxon>Eurotiomycetidae</taxon>
        <taxon>Eurotiales</taxon>
        <taxon>Aspergillaceae</taxon>
        <taxon>Aspergillus</taxon>
        <taxon>Aspergillus subgen. Circumdati</taxon>
    </lineage>
</organism>